<feature type="region of interest" description="Disordered" evidence="1">
    <location>
        <begin position="125"/>
        <end position="168"/>
    </location>
</feature>
<feature type="non-terminal residue" evidence="3">
    <location>
        <position position="1"/>
    </location>
</feature>
<name>A0A371EWL2_MUCPR</name>
<evidence type="ECO:0000256" key="1">
    <source>
        <dbReference type="SAM" id="MobiDB-lite"/>
    </source>
</evidence>
<dbReference type="PANTHER" id="PTHR35046:SF9">
    <property type="entry name" value="RNA-DIRECTED DNA POLYMERASE"/>
    <property type="match status" value="1"/>
</dbReference>
<gene>
    <name evidence="3" type="ORF">CR513_50309</name>
</gene>
<evidence type="ECO:0000259" key="2">
    <source>
        <dbReference type="Pfam" id="PF03732"/>
    </source>
</evidence>
<dbReference type="PANTHER" id="PTHR35046">
    <property type="entry name" value="ZINC KNUCKLE (CCHC-TYPE) FAMILY PROTEIN"/>
    <property type="match status" value="1"/>
</dbReference>
<feature type="compositionally biased region" description="Basic and acidic residues" evidence="1">
    <location>
        <begin position="129"/>
        <end position="141"/>
    </location>
</feature>
<dbReference type="InterPro" id="IPR005162">
    <property type="entry name" value="Retrotrans_gag_dom"/>
</dbReference>
<keyword evidence="4" id="KW-1185">Reference proteome</keyword>
<evidence type="ECO:0000313" key="3">
    <source>
        <dbReference type="EMBL" id="RDX70450.1"/>
    </source>
</evidence>
<dbReference type="EMBL" id="QJKJ01011704">
    <property type="protein sequence ID" value="RDX70450.1"/>
    <property type="molecule type" value="Genomic_DNA"/>
</dbReference>
<reference evidence="3" key="1">
    <citation type="submission" date="2018-05" db="EMBL/GenBank/DDBJ databases">
        <title>Draft genome of Mucuna pruriens seed.</title>
        <authorList>
            <person name="Nnadi N.E."/>
            <person name="Vos R."/>
            <person name="Hasami M.H."/>
            <person name="Devisetty U.K."/>
            <person name="Aguiy J.C."/>
        </authorList>
    </citation>
    <scope>NUCLEOTIDE SEQUENCE [LARGE SCALE GENOMIC DNA]</scope>
    <source>
        <strain evidence="3">JCA_2017</strain>
    </source>
</reference>
<organism evidence="3 4">
    <name type="scientific">Mucuna pruriens</name>
    <name type="common">Velvet bean</name>
    <name type="synonym">Dolichos pruriens</name>
    <dbReference type="NCBI Taxonomy" id="157652"/>
    <lineage>
        <taxon>Eukaryota</taxon>
        <taxon>Viridiplantae</taxon>
        <taxon>Streptophyta</taxon>
        <taxon>Embryophyta</taxon>
        <taxon>Tracheophyta</taxon>
        <taxon>Spermatophyta</taxon>
        <taxon>Magnoliopsida</taxon>
        <taxon>eudicotyledons</taxon>
        <taxon>Gunneridae</taxon>
        <taxon>Pentapetalae</taxon>
        <taxon>rosids</taxon>
        <taxon>fabids</taxon>
        <taxon>Fabales</taxon>
        <taxon>Fabaceae</taxon>
        <taxon>Papilionoideae</taxon>
        <taxon>50 kb inversion clade</taxon>
        <taxon>NPAAA clade</taxon>
        <taxon>indigoferoid/millettioid clade</taxon>
        <taxon>Phaseoleae</taxon>
        <taxon>Mucuna</taxon>
    </lineage>
</organism>
<sequence length="203" mass="23922">MTTKKSEWSYMSSLDMHWCSGTFCREVREGRRRHTDTWVDLRRDLISRFVLASYAMDLYNKLQNMYHGSKSIKVYYKDMEVALLRTNVLKSNEATMTHFIHRLNKDIQDVVKLYHYTSMDDLVHQATQRGKEKEKDRLRKDKSPKKGSFLPQGRKEERTLLGPSPTSKSSNIKFFKCLGKGDIVSQCHNKRSMIFTRGRDYGH</sequence>
<dbReference type="AlphaFoldDB" id="A0A371EWL2"/>
<feature type="domain" description="Retrotransposon gag" evidence="2">
    <location>
        <begin position="27"/>
        <end position="104"/>
    </location>
</feature>
<dbReference type="Proteomes" id="UP000257109">
    <property type="component" value="Unassembled WGS sequence"/>
</dbReference>
<proteinExistence type="predicted"/>
<protein>
    <recommendedName>
        <fullName evidence="2">Retrotransposon gag domain-containing protein</fullName>
    </recommendedName>
</protein>
<dbReference type="OrthoDB" id="1731207at2759"/>
<comment type="caution">
    <text evidence="3">The sequence shown here is derived from an EMBL/GenBank/DDBJ whole genome shotgun (WGS) entry which is preliminary data.</text>
</comment>
<dbReference type="Pfam" id="PF03732">
    <property type="entry name" value="Retrotrans_gag"/>
    <property type="match status" value="1"/>
</dbReference>
<accession>A0A371EWL2</accession>
<evidence type="ECO:0000313" key="4">
    <source>
        <dbReference type="Proteomes" id="UP000257109"/>
    </source>
</evidence>